<dbReference type="RefSeq" id="WP_017745733.1">
    <property type="nucleotide sequence ID" value="NZ_KQ976354.1"/>
</dbReference>
<proteinExistence type="predicted"/>
<gene>
    <name evidence="1" type="ORF">WA1_28145</name>
</gene>
<dbReference type="Proteomes" id="UP000076925">
    <property type="component" value="Unassembled WGS sequence"/>
</dbReference>
<name>A0A139X591_9CYAN</name>
<dbReference type="InterPro" id="IPR011002">
    <property type="entry name" value="FliG_a-hlx"/>
</dbReference>
<protein>
    <submittedName>
        <fullName evidence="1">Uncharacterized protein</fullName>
    </submittedName>
</protein>
<dbReference type="SUPFAM" id="SSF48029">
    <property type="entry name" value="FliG"/>
    <property type="match status" value="1"/>
</dbReference>
<sequence length="170" mass="20063">MKHGTQLFETKYYQQDTDLWRQLIDQEKTYLETRKNFLNSPSRVELIKIALQNPLERSTALKIFNYLTIEERQSLFNELIKLASVGHSTIELVRRAILSFNKSWLLENIETQAESVLENGGDEEYRRLLELYIQLDDNLTQRLATKALQHPDVDIQEVGEDFQNYLKTKL</sequence>
<dbReference type="AlphaFoldDB" id="A0A139X591"/>
<dbReference type="EMBL" id="ANNX02000031">
    <property type="protein sequence ID" value="KYC39844.1"/>
    <property type="molecule type" value="Genomic_DNA"/>
</dbReference>
<evidence type="ECO:0000313" key="2">
    <source>
        <dbReference type="Proteomes" id="UP000076925"/>
    </source>
</evidence>
<organism evidence="1 2">
    <name type="scientific">Scytonema hofmannii PCC 7110</name>
    <dbReference type="NCBI Taxonomy" id="128403"/>
    <lineage>
        <taxon>Bacteria</taxon>
        <taxon>Bacillati</taxon>
        <taxon>Cyanobacteriota</taxon>
        <taxon>Cyanophyceae</taxon>
        <taxon>Nostocales</taxon>
        <taxon>Scytonemataceae</taxon>
        <taxon>Scytonema</taxon>
    </lineage>
</organism>
<reference evidence="1 2" key="1">
    <citation type="journal article" date="2013" name="Genome Biol. Evol.">
        <title>Genomes of Stigonematalean cyanobacteria (subsection V) and the evolution of oxygenic photosynthesis from prokaryotes to plastids.</title>
        <authorList>
            <person name="Dagan T."/>
            <person name="Roettger M."/>
            <person name="Stucken K."/>
            <person name="Landan G."/>
            <person name="Koch R."/>
            <person name="Major P."/>
            <person name="Gould S.B."/>
            <person name="Goremykin V.V."/>
            <person name="Rippka R."/>
            <person name="Tandeau de Marsac N."/>
            <person name="Gugger M."/>
            <person name="Lockhart P.J."/>
            <person name="Allen J.F."/>
            <person name="Brune I."/>
            <person name="Maus I."/>
            <person name="Puhler A."/>
            <person name="Martin W.F."/>
        </authorList>
    </citation>
    <scope>NUCLEOTIDE SEQUENCE [LARGE SCALE GENOMIC DNA]</scope>
    <source>
        <strain evidence="1 2">PCC 7110</strain>
    </source>
</reference>
<evidence type="ECO:0000313" key="1">
    <source>
        <dbReference type="EMBL" id="KYC39844.1"/>
    </source>
</evidence>
<keyword evidence="2" id="KW-1185">Reference proteome</keyword>
<accession>A0A139X591</accession>
<comment type="caution">
    <text evidence="1">The sequence shown here is derived from an EMBL/GenBank/DDBJ whole genome shotgun (WGS) entry which is preliminary data.</text>
</comment>